<dbReference type="EMBL" id="JBHUMD010000024">
    <property type="protein sequence ID" value="MFD2602372.1"/>
    <property type="molecule type" value="Genomic_DNA"/>
</dbReference>
<keyword evidence="3" id="KW-1185">Reference proteome</keyword>
<gene>
    <name evidence="2" type="ORF">ACFSR3_09930</name>
</gene>
<evidence type="ECO:0000256" key="1">
    <source>
        <dbReference type="SAM" id="Phobius"/>
    </source>
</evidence>
<name>A0ABW5NWI9_9FLAO</name>
<accession>A0ABW5NWI9</accession>
<keyword evidence="1" id="KW-0472">Membrane</keyword>
<sequence length="122" mass="14217">MAESMVIAAAMVMFTMVYYFAQYYMERFSLSLYGNYVLMVLIVPFAIVSWKNKKISLLRSMVKIYSSLYIGNQIVMIVTLLIENDAARMFPQRISISFMAALMLVVMVSLYRCRKHYVGKYI</sequence>
<dbReference type="RefSeq" id="WP_379820832.1">
    <property type="nucleotide sequence ID" value="NZ_JBHUMD010000024.1"/>
</dbReference>
<reference evidence="3" key="1">
    <citation type="journal article" date="2019" name="Int. J. Syst. Evol. Microbiol.">
        <title>The Global Catalogue of Microorganisms (GCM) 10K type strain sequencing project: providing services to taxonomists for standard genome sequencing and annotation.</title>
        <authorList>
            <consortium name="The Broad Institute Genomics Platform"/>
            <consortium name="The Broad Institute Genome Sequencing Center for Infectious Disease"/>
            <person name="Wu L."/>
            <person name="Ma J."/>
        </authorList>
    </citation>
    <scope>NUCLEOTIDE SEQUENCE [LARGE SCALE GENOMIC DNA]</scope>
    <source>
        <strain evidence="3">KCTC 42107</strain>
    </source>
</reference>
<feature type="transmembrane region" description="Helical" evidence="1">
    <location>
        <begin position="7"/>
        <end position="25"/>
    </location>
</feature>
<feature type="transmembrane region" description="Helical" evidence="1">
    <location>
        <begin position="31"/>
        <end position="50"/>
    </location>
</feature>
<evidence type="ECO:0000313" key="3">
    <source>
        <dbReference type="Proteomes" id="UP001597480"/>
    </source>
</evidence>
<feature type="transmembrane region" description="Helical" evidence="1">
    <location>
        <begin position="94"/>
        <end position="113"/>
    </location>
</feature>
<keyword evidence="1" id="KW-1133">Transmembrane helix</keyword>
<organism evidence="2 3">
    <name type="scientific">Flavobacterium suzhouense</name>
    <dbReference type="NCBI Taxonomy" id="1529638"/>
    <lineage>
        <taxon>Bacteria</taxon>
        <taxon>Pseudomonadati</taxon>
        <taxon>Bacteroidota</taxon>
        <taxon>Flavobacteriia</taxon>
        <taxon>Flavobacteriales</taxon>
        <taxon>Flavobacteriaceae</taxon>
        <taxon>Flavobacterium</taxon>
    </lineage>
</organism>
<keyword evidence="1" id="KW-0812">Transmembrane</keyword>
<feature type="transmembrane region" description="Helical" evidence="1">
    <location>
        <begin position="62"/>
        <end position="82"/>
    </location>
</feature>
<proteinExistence type="predicted"/>
<dbReference type="Proteomes" id="UP001597480">
    <property type="component" value="Unassembled WGS sequence"/>
</dbReference>
<evidence type="ECO:0000313" key="2">
    <source>
        <dbReference type="EMBL" id="MFD2602372.1"/>
    </source>
</evidence>
<protein>
    <submittedName>
        <fullName evidence="2">Uncharacterized protein</fullName>
    </submittedName>
</protein>
<comment type="caution">
    <text evidence="2">The sequence shown here is derived from an EMBL/GenBank/DDBJ whole genome shotgun (WGS) entry which is preliminary data.</text>
</comment>